<evidence type="ECO:0000256" key="1">
    <source>
        <dbReference type="SAM" id="MobiDB-lite"/>
    </source>
</evidence>
<evidence type="ECO:0000313" key="2">
    <source>
        <dbReference type="EMBL" id="CAG8579142.1"/>
    </source>
</evidence>
<accession>A0A9N9G5Q0</accession>
<feature type="region of interest" description="Disordered" evidence="1">
    <location>
        <begin position="50"/>
        <end position="95"/>
    </location>
</feature>
<dbReference type="Proteomes" id="UP000789405">
    <property type="component" value="Unassembled WGS sequence"/>
</dbReference>
<reference evidence="2" key="1">
    <citation type="submission" date="2021-06" db="EMBL/GenBank/DDBJ databases">
        <authorList>
            <person name="Kallberg Y."/>
            <person name="Tangrot J."/>
            <person name="Rosling A."/>
        </authorList>
    </citation>
    <scope>NUCLEOTIDE SEQUENCE</scope>
    <source>
        <strain evidence="2">MA453B</strain>
    </source>
</reference>
<dbReference type="EMBL" id="CAJVPY010003026">
    <property type="protein sequence ID" value="CAG8579142.1"/>
    <property type="molecule type" value="Genomic_DNA"/>
</dbReference>
<comment type="caution">
    <text evidence="2">The sequence shown here is derived from an EMBL/GenBank/DDBJ whole genome shotgun (WGS) entry which is preliminary data.</text>
</comment>
<dbReference type="AlphaFoldDB" id="A0A9N9G5Q0"/>
<dbReference type="OrthoDB" id="10301225at2759"/>
<organism evidence="2 3">
    <name type="scientific">Dentiscutata erythropus</name>
    <dbReference type="NCBI Taxonomy" id="1348616"/>
    <lineage>
        <taxon>Eukaryota</taxon>
        <taxon>Fungi</taxon>
        <taxon>Fungi incertae sedis</taxon>
        <taxon>Mucoromycota</taxon>
        <taxon>Glomeromycotina</taxon>
        <taxon>Glomeromycetes</taxon>
        <taxon>Diversisporales</taxon>
        <taxon>Gigasporaceae</taxon>
        <taxon>Dentiscutata</taxon>
    </lineage>
</organism>
<sequence>VGCDVLTLDHGINTNLHQSRHRKIGSENFPVIISDVSDASVSDEEMATSVSVASTETDSTIVSEPQKPTSFRTSSYPYPPGINPWGRGRPKAQFRRPKKPLRMLSPAEQVARELRVPVEIIEIIPSNNPFTVYRLKKGKVPTITEAVGPWKNGHPGRGTHKNKMYNRYREIMYDGKDICEVETSSGETFICDREDIDIVRKSTWFVHDGKDNKSDINGVFDNIKEKRWIATFCIDNDPFNVSFKYNDDNNSYLQTYMEAVHFRKITDFYLQNNNGKR</sequence>
<feature type="non-terminal residue" evidence="2">
    <location>
        <position position="1"/>
    </location>
</feature>
<evidence type="ECO:0000313" key="3">
    <source>
        <dbReference type="Proteomes" id="UP000789405"/>
    </source>
</evidence>
<keyword evidence="3" id="KW-1185">Reference proteome</keyword>
<gene>
    <name evidence="2" type="ORF">DERYTH_LOCUS6597</name>
</gene>
<feature type="compositionally biased region" description="Polar residues" evidence="1">
    <location>
        <begin position="50"/>
        <end position="76"/>
    </location>
</feature>
<proteinExistence type="predicted"/>
<name>A0A9N9G5Q0_9GLOM</name>
<protein>
    <submittedName>
        <fullName evidence="2">255_t:CDS:1</fullName>
    </submittedName>
</protein>